<dbReference type="AlphaFoldDB" id="A0A8R1TF63"/>
<dbReference type="EnsemblMetazoa" id="GeneID_100302478M_001163331.1">
    <property type="protein sequence ID" value="NP_001156803.1"/>
    <property type="gene ID" value="GeneID_100302478V10"/>
</dbReference>
<feature type="signal peptide" evidence="2">
    <location>
        <begin position="1"/>
        <end position="25"/>
    </location>
</feature>
<dbReference type="RefSeq" id="NP_001156803.1">
    <property type="nucleotide sequence ID" value="NM_001163331.1"/>
</dbReference>
<dbReference type="KEGG" id="api:100302478"/>
<keyword evidence="4" id="KW-1185">Reference proteome</keyword>
<protein>
    <submittedName>
        <fullName evidence="3">Uncharacterized protein</fullName>
    </submittedName>
</protein>
<evidence type="ECO:0000313" key="3">
    <source>
        <dbReference type="EnsemblMetazoa" id="NP_001156803.1"/>
    </source>
</evidence>
<name>A0A8R1TF63_ACYPI</name>
<feature type="chain" id="PRO_5035725433" evidence="2">
    <location>
        <begin position="26"/>
        <end position="50"/>
    </location>
</feature>
<accession>A0A8R1TF63</accession>
<organism evidence="3 4">
    <name type="scientific">Acyrthosiphon pisum</name>
    <name type="common">Pea aphid</name>
    <dbReference type="NCBI Taxonomy" id="7029"/>
    <lineage>
        <taxon>Eukaryota</taxon>
        <taxon>Metazoa</taxon>
        <taxon>Ecdysozoa</taxon>
        <taxon>Arthropoda</taxon>
        <taxon>Hexapoda</taxon>
        <taxon>Insecta</taxon>
        <taxon>Pterygota</taxon>
        <taxon>Neoptera</taxon>
        <taxon>Paraneoptera</taxon>
        <taxon>Hemiptera</taxon>
        <taxon>Sternorrhyncha</taxon>
        <taxon>Aphidomorpha</taxon>
        <taxon>Aphidoidea</taxon>
        <taxon>Aphididae</taxon>
        <taxon>Macrosiphini</taxon>
        <taxon>Acyrthosiphon</taxon>
    </lineage>
</organism>
<reference evidence="3" key="2">
    <citation type="submission" date="2022-06" db="UniProtKB">
        <authorList>
            <consortium name="EnsemblMetazoa"/>
        </authorList>
    </citation>
    <scope>IDENTIFICATION</scope>
</reference>
<dbReference type="CTD" id="100302478"/>
<dbReference type="Proteomes" id="UP000007819">
    <property type="component" value="Unassembled WGS sequence"/>
</dbReference>
<dbReference type="GeneID" id="100302478"/>
<evidence type="ECO:0000313" key="4">
    <source>
        <dbReference type="Proteomes" id="UP000007819"/>
    </source>
</evidence>
<sequence>MNFKFIVAMAIFIIVSMFNLVLVDAQTTTAPLTPTTGTTTTTTSPPATSG</sequence>
<reference evidence="4" key="1">
    <citation type="submission" date="2010-06" db="EMBL/GenBank/DDBJ databases">
        <authorList>
            <person name="Jiang H."/>
            <person name="Abraham K."/>
            <person name="Ali S."/>
            <person name="Alsbrooks S.L."/>
            <person name="Anim B.N."/>
            <person name="Anosike U.S."/>
            <person name="Attaway T."/>
            <person name="Bandaranaike D.P."/>
            <person name="Battles P.K."/>
            <person name="Bell S.N."/>
            <person name="Bell A.V."/>
            <person name="Beltran B."/>
            <person name="Bickham C."/>
            <person name="Bustamante Y."/>
            <person name="Caleb T."/>
            <person name="Canada A."/>
            <person name="Cardenas V."/>
            <person name="Carter K."/>
            <person name="Chacko J."/>
            <person name="Chandrabose M.N."/>
            <person name="Chavez D."/>
            <person name="Chavez A."/>
            <person name="Chen L."/>
            <person name="Chu H.-S."/>
            <person name="Claassen K.J."/>
            <person name="Cockrell R."/>
            <person name="Collins M."/>
            <person name="Cooper J.A."/>
            <person name="Cree A."/>
            <person name="Curry S.M."/>
            <person name="Da Y."/>
            <person name="Dao M.D."/>
            <person name="Das B."/>
            <person name="Davila M.-L."/>
            <person name="Davy-Carroll L."/>
            <person name="Denson S."/>
            <person name="Dinh H."/>
            <person name="Ebong V.E."/>
            <person name="Edwards J.R."/>
            <person name="Egan A."/>
            <person name="El-Daye J."/>
            <person name="Escobedo L."/>
            <person name="Fernandez S."/>
            <person name="Fernando P.R."/>
            <person name="Flagg N."/>
            <person name="Forbes L.D."/>
            <person name="Fowler R.G."/>
            <person name="Fu Q."/>
            <person name="Gabisi R.A."/>
            <person name="Ganer J."/>
            <person name="Garbino Pronczuk A."/>
            <person name="Garcia R.M."/>
            <person name="Garner T."/>
            <person name="Garrett T.E."/>
            <person name="Gonzalez D.A."/>
            <person name="Hamid H."/>
            <person name="Hawkins E.S."/>
            <person name="Hirani K."/>
            <person name="Hogues M.E."/>
            <person name="Hollins B."/>
            <person name="Hsiao C.-H."/>
            <person name="Jabil R."/>
            <person name="James M.L."/>
            <person name="Jhangiani S.N."/>
            <person name="Johnson B."/>
            <person name="Johnson Q."/>
            <person name="Joshi V."/>
            <person name="Kalu J.B."/>
            <person name="Kam C."/>
            <person name="Kashfia A."/>
            <person name="Keebler J."/>
            <person name="Kisamo H."/>
            <person name="Kovar C.L."/>
            <person name="Lago L.A."/>
            <person name="Lai C.-Y."/>
            <person name="Laidlaw J."/>
            <person name="Lara F."/>
            <person name="Le T.-K."/>
            <person name="Lee S.L."/>
            <person name="Legall F.H."/>
            <person name="Lemon S.J."/>
            <person name="Lewis L.R."/>
            <person name="Li B."/>
            <person name="Liu Y."/>
            <person name="Liu Y.-S."/>
            <person name="Lopez J."/>
            <person name="Lozado R.J."/>
            <person name="Lu J."/>
            <person name="Madu R.C."/>
            <person name="Maheshwari M."/>
            <person name="Maheshwari R."/>
            <person name="Malloy K."/>
            <person name="Martinez E."/>
            <person name="Mathew T."/>
            <person name="Mercado I.C."/>
            <person name="Mercado C."/>
            <person name="Meyer B."/>
            <person name="Montgomery K."/>
            <person name="Morgan M.B."/>
            <person name="Munidasa M."/>
            <person name="Nazareth L.V."/>
            <person name="Nelson J."/>
            <person name="Ng B.M."/>
            <person name="Nguyen N.B."/>
            <person name="Nguyen P.Q."/>
            <person name="Nguyen T."/>
            <person name="Obregon M."/>
            <person name="Okwuonu G.O."/>
            <person name="Onwere C.G."/>
            <person name="Orozco G."/>
            <person name="Parra A."/>
            <person name="Patel S."/>
            <person name="Patil S."/>
            <person name="Perez A."/>
            <person name="Perez Y."/>
            <person name="Pham C."/>
            <person name="Primus E.L."/>
            <person name="Pu L.-L."/>
            <person name="Puazo M."/>
            <person name="Qin X."/>
            <person name="Quiroz J.B."/>
            <person name="Reese J."/>
            <person name="Richards S."/>
            <person name="Rives C.M."/>
            <person name="Robberts R."/>
            <person name="Ruiz S.J."/>
            <person name="Ruiz M.J."/>
            <person name="Santibanez J."/>
            <person name="Schneider B.W."/>
            <person name="Sisson I."/>
            <person name="Smith M."/>
            <person name="Sodergren E."/>
            <person name="Song X.-Z."/>
            <person name="Song B.B."/>
            <person name="Summersgill H."/>
            <person name="Thelus R."/>
            <person name="Thornton R.D."/>
            <person name="Trejos Z.Y."/>
            <person name="Usmani K."/>
            <person name="Vattathil S."/>
            <person name="Villasana D."/>
            <person name="Walker D.L."/>
            <person name="Wang S."/>
            <person name="Wang K."/>
            <person name="White C.S."/>
            <person name="Williams A.C."/>
            <person name="Williamson J."/>
            <person name="Wilson K."/>
            <person name="Woghiren I.O."/>
            <person name="Woodworth J.R."/>
            <person name="Worley K.C."/>
            <person name="Wright R.A."/>
            <person name="Wu W."/>
            <person name="Young L."/>
            <person name="Zhang L."/>
            <person name="Zhang J."/>
            <person name="Zhu Y."/>
            <person name="Muzny D.M."/>
            <person name="Weinstock G."/>
            <person name="Gibbs R.A."/>
        </authorList>
    </citation>
    <scope>NUCLEOTIDE SEQUENCE [LARGE SCALE GENOMIC DNA]</scope>
    <source>
        <strain evidence="4">LSR1</strain>
    </source>
</reference>
<evidence type="ECO:0000256" key="1">
    <source>
        <dbReference type="SAM" id="MobiDB-lite"/>
    </source>
</evidence>
<keyword evidence="2" id="KW-0732">Signal</keyword>
<feature type="region of interest" description="Disordered" evidence="1">
    <location>
        <begin position="30"/>
        <end position="50"/>
    </location>
</feature>
<proteinExistence type="predicted"/>
<evidence type="ECO:0000256" key="2">
    <source>
        <dbReference type="SAM" id="SignalP"/>
    </source>
</evidence>